<protein>
    <submittedName>
        <fullName evidence="1">Uncharacterized protein</fullName>
    </submittedName>
</protein>
<dbReference type="EMBL" id="CAJJDN010000051">
    <property type="protein sequence ID" value="CAD8087230.1"/>
    <property type="molecule type" value="Genomic_DNA"/>
</dbReference>
<organism evidence="1 2">
    <name type="scientific">Paramecium sonneborni</name>
    <dbReference type="NCBI Taxonomy" id="65129"/>
    <lineage>
        <taxon>Eukaryota</taxon>
        <taxon>Sar</taxon>
        <taxon>Alveolata</taxon>
        <taxon>Ciliophora</taxon>
        <taxon>Intramacronucleata</taxon>
        <taxon>Oligohymenophorea</taxon>
        <taxon>Peniculida</taxon>
        <taxon>Parameciidae</taxon>
        <taxon>Paramecium</taxon>
    </lineage>
</organism>
<gene>
    <name evidence="1" type="ORF">PSON_ATCC_30995.1.T0510076</name>
</gene>
<dbReference type="Proteomes" id="UP000692954">
    <property type="component" value="Unassembled WGS sequence"/>
</dbReference>
<reference evidence="1" key="1">
    <citation type="submission" date="2021-01" db="EMBL/GenBank/DDBJ databases">
        <authorList>
            <consortium name="Genoscope - CEA"/>
            <person name="William W."/>
        </authorList>
    </citation>
    <scope>NUCLEOTIDE SEQUENCE</scope>
</reference>
<dbReference type="AlphaFoldDB" id="A0A8S1N482"/>
<name>A0A8S1N482_9CILI</name>
<comment type="caution">
    <text evidence="1">The sequence shown here is derived from an EMBL/GenBank/DDBJ whole genome shotgun (WGS) entry which is preliminary data.</text>
</comment>
<proteinExistence type="predicted"/>
<evidence type="ECO:0000313" key="1">
    <source>
        <dbReference type="EMBL" id="CAD8087230.1"/>
    </source>
</evidence>
<accession>A0A8S1N482</accession>
<keyword evidence="2" id="KW-1185">Reference proteome</keyword>
<evidence type="ECO:0000313" key="2">
    <source>
        <dbReference type="Proteomes" id="UP000692954"/>
    </source>
</evidence>
<sequence length="65" mass="8106">MRLYNQLNKVDIVKFIVQLIFRQMRMLQLKLFQCKHLRIMEDWLGNYMKQKYKIQKSLILTMLLD</sequence>